<dbReference type="InterPro" id="IPR000515">
    <property type="entry name" value="MetI-like"/>
</dbReference>
<organism evidence="7 8">
    <name type="scientific">Lichenifustis flavocetrariae</name>
    <dbReference type="NCBI Taxonomy" id="2949735"/>
    <lineage>
        <taxon>Bacteria</taxon>
        <taxon>Pseudomonadati</taxon>
        <taxon>Pseudomonadota</taxon>
        <taxon>Alphaproteobacteria</taxon>
        <taxon>Hyphomicrobiales</taxon>
        <taxon>Lichenihabitantaceae</taxon>
        <taxon>Lichenifustis</taxon>
    </lineage>
</organism>
<keyword evidence="5" id="KW-0813">Transport</keyword>
<dbReference type="GO" id="GO:0005886">
    <property type="term" value="C:plasma membrane"/>
    <property type="evidence" value="ECO:0007669"/>
    <property type="project" value="UniProtKB-SubCell"/>
</dbReference>
<accession>A0AA41YSQ7</accession>
<keyword evidence="3 5" id="KW-1133">Transmembrane helix</keyword>
<dbReference type="AlphaFoldDB" id="A0AA41YSQ7"/>
<gene>
    <name evidence="7" type="ORF">M8523_07635</name>
</gene>
<feature type="transmembrane region" description="Helical" evidence="5">
    <location>
        <begin position="12"/>
        <end position="38"/>
    </location>
</feature>
<dbReference type="PANTHER" id="PTHR43759">
    <property type="entry name" value="TREHALOSE TRANSPORT SYSTEM PERMEASE PROTEIN SUGA"/>
    <property type="match status" value="1"/>
</dbReference>
<feature type="transmembrane region" description="Helical" evidence="5">
    <location>
        <begin position="105"/>
        <end position="130"/>
    </location>
</feature>
<evidence type="ECO:0000256" key="2">
    <source>
        <dbReference type="ARBA" id="ARBA00022692"/>
    </source>
</evidence>
<evidence type="ECO:0000256" key="1">
    <source>
        <dbReference type="ARBA" id="ARBA00004651"/>
    </source>
</evidence>
<feature type="transmembrane region" description="Helical" evidence="5">
    <location>
        <begin position="267"/>
        <end position="285"/>
    </location>
</feature>
<dbReference type="Gene3D" id="1.10.3720.10">
    <property type="entry name" value="MetI-like"/>
    <property type="match status" value="1"/>
</dbReference>
<keyword evidence="2 5" id="KW-0812">Transmembrane</keyword>
<comment type="caution">
    <text evidence="7">The sequence shown here is derived from an EMBL/GenBank/DDBJ whole genome shotgun (WGS) entry which is preliminary data.</text>
</comment>
<evidence type="ECO:0000259" key="6">
    <source>
        <dbReference type="PROSITE" id="PS50928"/>
    </source>
</evidence>
<dbReference type="Pfam" id="PF00528">
    <property type="entry name" value="BPD_transp_1"/>
    <property type="match status" value="1"/>
</dbReference>
<dbReference type="SUPFAM" id="SSF161098">
    <property type="entry name" value="MetI-like"/>
    <property type="match status" value="1"/>
</dbReference>
<sequence length="297" mass="33018">MTDNRVWDNRAWFFVLPVMVFVLFSSLLPMMTVVNYSVQDTMGQNNFFWNGAGWFANLLDSSTEAGQRFQGALLRNLIFSFVILAIEVPLGIAVSLCIPKRGWQVGAVLVVIALPLLIPYNVVGVIWQLFTRTDVGLLGASLNALHIPFDTRQDATSAWFTIVIMDVWHWSSMVALLCYAGLKAIPDAYYQAARIDGASRWAVFANIEFPKLRKVLVIGMLLRFMGSFMIYTEPFVVTGGGPGESTSFLSIDLVKTALGQVDLGNGAAMSLVYNLITLTVCWIFFTYTTHADQRKDA</sequence>
<evidence type="ECO:0000313" key="8">
    <source>
        <dbReference type="Proteomes" id="UP001165667"/>
    </source>
</evidence>
<evidence type="ECO:0000313" key="7">
    <source>
        <dbReference type="EMBL" id="MCW6507889.1"/>
    </source>
</evidence>
<dbReference type="EMBL" id="JAMOIM010000004">
    <property type="protein sequence ID" value="MCW6507889.1"/>
    <property type="molecule type" value="Genomic_DNA"/>
</dbReference>
<evidence type="ECO:0000256" key="3">
    <source>
        <dbReference type="ARBA" id="ARBA00022989"/>
    </source>
</evidence>
<comment type="similarity">
    <text evidence="5">Belongs to the binding-protein-dependent transport system permease family.</text>
</comment>
<feature type="transmembrane region" description="Helical" evidence="5">
    <location>
        <begin position="215"/>
        <end position="232"/>
    </location>
</feature>
<dbReference type="PANTHER" id="PTHR43759:SF1">
    <property type="entry name" value="GLUCOSE IMPORT SYSTEM PERMEASE PROTEIN GLCT"/>
    <property type="match status" value="1"/>
</dbReference>
<proteinExistence type="inferred from homology"/>
<dbReference type="PROSITE" id="PS50928">
    <property type="entry name" value="ABC_TM1"/>
    <property type="match status" value="1"/>
</dbReference>
<comment type="subcellular location">
    <subcellularLocation>
        <location evidence="1 5">Cell membrane</location>
        <topology evidence="1 5">Multi-pass membrane protein</topology>
    </subcellularLocation>
</comment>
<feature type="domain" description="ABC transmembrane type-1" evidence="6">
    <location>
        <begin position="73"/>
        <end position="284"/>
    </location>
</feature>
<feature type="transmembrane region" description="Helical" evidence="5">
    <location>
        <begin position="77"/>
        <end position="98"/>
    </location>
</feature>
<dbReference type="InterPro" id="IPR052730">
    <property type="entry name" value="Sugar_ABC_transporter"/>
</dbReference>
<name>A0AA41YSQ7_9HYPH</name>
<dbReference type="CDD" id="cd06261">
    <property type="entry name" value="TM_PBP2"/>
    <property type="match status" value="1"/>
</dbReference>
<dbReference type="InterPro" id="IPR035906">
    <property type="entry name" value="MetI-like_sf"/>
</dbReference>
<feature type="transmembrane region" description="Helical" evidence="5">
    <location>
        <begin position="158"/>
        <end position="182"/>
    </location>
</feature>
<protein>
    <submittedName>
        <fullName evidence="7">Sugar ABC transporter permease</fullName>
    </submittedName>
</protein>
<dbReference type="GO" id="GO:0055085">
    <property type="term" value="P:transmembrane transport"/>
    <property type="evidence" value="ECO:0007669"/>
    <property type="project" value="InterPro"/>
</dbReference>
<dbReference type="RefSeq" id="WP_282584259.1">
    <property type="nucleotide sequence ID" value="NZ_JAMOIM010000004.1"/>
</dbReference>
<keyword evidence="4 5" id="KW-0472">Membrane</keyword>
<dbReference type="Proteomes" id="UP001165667">
    <property type="component" value="Unassembled WGS sequence"/>
</dbReference>
<reference evidence="7" key="1">
    <citation type="submission" date="2022-05" db="EMBL/GenBank/DDBJ databases">
        <authorList>
            <person name="Pankratov T."/>
        </authorList>
    </citation>
    <scope>NUCLEOTIDE SEQUENCE</scope>
    <source>
        <strain evidence="7">BP6-180914</strain>
    </source>
</reference>
<evidence type="ECO:0000256" key="5">
    <source>
        <dbReference type="RuleBase" id="RU363032"/>
    </source>
</evidence>
<keyword evidence="8" id="KW-1185">Reference proteome</keyword>
<evidence type="ECO:0000256" key="4">
    <source>
        <dbReference type="ARBA" id="ARBA00023136"/>
    </source>
</evidence>